<protein>
    <recommendedName>
        <fullName evidence="5">Maintenance of telomere capping protein 4</fullName>
    </recommendedName>
</protein>
<proteinExistence type="predicted"/>
<feature type="compositionally biased region" description="Polar residues" evidence="1">
    <location>
        <begin position="386"/>
        <end position="398"/>
    </location>
</feature>
<sequence length="1046" mass="116491">MDTRVHLPSFPSIHRIGTKHKATNNNGAANTNDNDTTGTNHHGKGGNSVNNNVPVQSISRTISSANRDSGERSHLRLSEKLRHSTNGSGFGGKLSSASMDLGSGSGSVIGNTIGSSSGTNIGLLRSPKSRISSKSSGFSVTVDLPTIRPSAGIYSPKLQKNLSRINTLFGDENDRRSDSNSSQSSSQTSSGSENYSSSGSDSEEKTPKIASEQFSDIPPISGIIESNIPKITENVEAEFETKKHEENPIGRGKINEGVVKIKQLSQEPETSVDHDEPSFLYKHNTEATNKSNDINKLPTGQSPQAFTDFVQEHKHADHGNDFENSNNNKPQLQKSPDFFISEANSLLNHRIKLMDDLHMSPTAADPVSTFNRSESESVDPSEDSVNGRSLSPDVTPQPQLMVATKSDYSVLTNLPNGKNNSLSLNKNKRSTLSSSNRPLEMNQVLFEKHPTMSMKHYTKIMNRAKHVGAYLTSYYAYIQEYQEIHHPREKTAETMYPGVEGVWNPLQIMRNRRVRMRTGEKLKKLTMHGQKVGVGELYNLNDSLSNLTSVTTTSLPLGVVTSRHNATEDAGLGILSEASNFFHHDWRKVKVASRVFSRHSKQRLIWQIGLHEIIGDLAWREGKWNELRDPSGRRWFPKHSDEAINHKHPINSGTNSSHTNNLRNEDTIDGSDHSEHKIRKIHDLLFVDDNATGEGPEVVKHSKKKHHKKEDDDHSSSGSRSGSGSGSAKSDKKTGRIKEVSKEKTKGDSRDKERDSDKDKEKIKDSDRDYDKDKDKEKEKDRTGSLRRKNENLASVARFKHYKKKSSTITSSPNKGNELGMPVIRVEKSAGNSSLDENIGGGSGHGSNSNSVSYKTDACSSLASDVGFYDAMDEVLEFLRLTRSISGYIESNKYELLIKEFTVHEKLTKNRDRLSKKVEEIESLENESIVKYSKLLEMVEAVEGEVEKHRSFTGIRANKIEELLGYCDRTNGEINTSIALKIRNLNEKADGMSVQSENKVLVEYLYKVAEASIVGLLWFIWIVVELWLWCKWGVKTTIGVVKWVLI</sequence>
<feature type="region of interest" description="Disordered" evidence="1">
    <location>
        <begin position="691"/>
        <end position="820"/>
    </location>
</feature>
<gene>
    <name evidence="3" type="ORF">PMKS-001198</name>
</gene>
<accession>A0A1Q2YDV9</accession>
<feature type="transmembrane region" description="Helical" evidence="2">
    <location>
        <begin position="1004"/>
        <end position="1028"/>
    </location>
</feature>
<evidence type="ECO:0000313" key="3">
    <source>
        <dbReference type="EMBL" id="GAV27730.1"/>
    </source>
</evidence>
<dbReference type="InterPro" id="IPR038769">
    <property type="entry name" value="MTC4"/>
</dbReference>
<feature type="compositionally biased region" description="Low complexity" evidence="1">
    <location>
        <begin position="23"/>
        <end position="40"/>
    </location>
</feature>
<keyword evidence="4" id="KW-1185">Reference proteome</keyword>
<feature type="region of interest" description="Disordered" evidence="1">
    <location>
        <begin position="114"/>
        <end position="139"/>
    </location>
</feature>
<feature type="region of interest" description="Disordered" evidence="1">
    <location>
        <begin position="413"/>
        <end position="435"/>
    </location>
</feature>
<evidence type="ECO:0000256" key="1">
    <source>
        <dbReference type="SAM" id="MobiDB-lite"/>
    </source>
</evidence>
<evidence type="ECO:0008006" key="5">
    <source>
        <dbReference type="Google" id="ProtNLM"/>
    </source>
</evidence>
<feature type="region of interest" description="Disordered" evidence="1">
    <location>
        <begin position="832"/>
        <end position="852"/>
    </location>
</feature>
<keyword evidence="2" id="KW-1133">Transmembrane helix</keyword>
<keyword evidence="2" id="KW-0472">Membrane</keyword>
<feature type="compositionally biased region" description="Polar residues" evidence="1">
    <location>
        <begin position="651"/>
        <end position="662"/>
    </location>
</feature>
<dbReference type="Proteomes" id="UP000186136">
    <property type="component" value="Unassembled WGS sequence"/>
</dbReference>
<dbReference type="EMBL" id="BDGI01000044">
    <property type="protein sequence ID" value="GAV27730.1"/>
    <property type="molecule type" value="Genomic_DNA"/>
</dbReference>
<organism evidence="3 4">
    <name type="scientific">Pichia membranifaciens</name>
    <dbReference type="NCBI Taxonomy" id="4926"/>
    <lineage>
        <taxon>Eukaryota</taxon>
        <taxon>Fungi</taxon>
        <taxon>Dikarya</taxon>
        <taxon>Ascomycota</taxon>
        <taxon>Saccharomycotina</taxon>
        <taxon>Pichiomycetes</taxon>
        <taxon>Pichiales</taxon>
        <taxon>Pichiaceae</taxon>
        <taxon>Pichia</taxon>
    </lineage>
</organism>
<feature type="compositionally biased region" description="Low complexity" evidence="1">
    <location>
        <begin position="179"/>
        <end position="200"/>
    </location>
</feature>
<feature type="compositionally biased region" description="Basic and acidic residues" evidence="1">
    <location>
        <begin position="729"/>
        <end position="791"/>
    </location>
</feature>
<feature type="region of interest" description="Disordered" evidence="1">
    <location>
        <begin position="170"/>
        <end position="225"/>
    </location>
</feature>
<feature type="compositionally biased region" description="Low complexity" evidence="1">
    <location>
        <begin position="125"/>
        <end position="139"/>
    </location>
</feature>
<evidence type="ECO:0000313" key="4">
    <source>
        <dbReference type="Proteomes" id="UP000186136"/>
    </source>
</evidence>
<feature type="region of interest" description="Disordered" evidence="1">
    <location>
        <begin position="15"/>
        <end position="53"/>
    </location>
</feature>
<feature type="region of interest" description="Disordered" evidence="1">
    <location>
        <begin position="364"/>
        <end position="399"/>
    </location>
</feature>
<feature type="region of interest" description="Disordered" evidence="1">
    <location>
        <begin position="630"/>
        <end position="674"/>
    </location>
</feature>
<name>A0A1Q2YDV9_9ASCO</name>
<evidence type="ECO:0000256" key="2">
    <source>
        <dbReference type="SAM" id="Phobius"/>
    </source>
</evidence>
<feature type="compositionally biased region" description="Basic and acidic residues" evidence="1">
    <location>
        <begin position="630"/>
        <end position="645"/>
    </location>
</feature>
<dbReference type="PANTHER" id="PTHR38426:SF1">
    <property type="entry name" value="MAINTENANCE OF TELOMERE CAPPING PROTEIN 4"/>
    <property type="match status" value="1"/>
</dbReference>
<feature type="compositionally biased region" description="Basic and acidic residues" evidence="1">
    <location>
        <begin position="663"/>
        <end position="674"/>
    </location>
</feature>
<dbReference type="AlphaFoldDB" id="A0A1Q2YDV9"/>
<comment type="caution">
    <text evidence="3">The sequence shown here is derived from an EMBL/GenBank/DDBJ whole genome shotgun (WGS) entry which is preliminary data.</text>
</comment>
<dbReference type="OrthoDB" id="4064064at2759"/>
<reference evidence="3 4" key="1">
    <citation type="submission" date="2016-08" db="EMBL/GenBank/DDBJ databases">
        <title>Whole genome shotgun sequence of Pichia membranifaciens KS47-1.</title>
        <authorList>
            <person name="Konishi M."/>
            <person name="Ishida M."/>
            <person name="Arakawa T."/>
            <person name="Kato Y."/>
            <person name="Horiuchi J."/>
        </authorList>
    </citation>
    <scope>NUCLEOTIDE SEQUENCE [LARGE SCALE GENOMIC DNA]</scope>
    <source>
        <strain evidence="3 4">KS47-1</strain>
    </source>
</reference>
<keyword evidence="2" id="KW-0812">Transmembrane</keyword>
<dbReference type="PANTHER" id="PTHR38426">
    <property type="entry name" value="MAINTENANCE OF TELOMERE CAPPING PROTEIN 4"/>
    <property type="match status" value="1"/>
</dbReference>